<dbReference type="GO" id="GO:0005524">
    <property type="term" value="F:ATP binding"/>
    <property type="evidence" value="ECO:0007669"/>
    <property type="project" value="UniProtKB-KW"/>
</dbReference>
<feature type="non-terminal residue" evidence="2">
    <location>
        <position position="1"/>
    </location>
</feature>
<dbReference type="AlphaFoldDB" id="A0A6J4RJ91"/>
<feature type="non-terminal residue" evidence="2">
    <location>
        <position position="173"/>
    </location>
</feature>
<feature type="region of interest" description="Disordered" evidence="1">
    <location>
        <begin position="26"/>
        <end position="47"/>
    </location>
</feature>
<protein>
    <submittedName>
        <fullName evidence="2">ATP-dependent Clp protease, ATP-binding subunit ClpC / Negative regulator of genetic competence clcC/mecB</fullName>
    </submittedName>
</protein>
<evidence type="ECO:0000256" key="1">
    <source>
        <dbReference type="SAM" id="MobiDB-lite"/>
    </source>
</evidence>
<keyword evidence="2" id="KW-0067">ATP-binding</keyword>
<evidence type="ECO:0000313" key="2">
    <source>
        <dbReference type="EMBL" id="CAA9474034.1"/>
    </source>
</evidence>
<name>A0A6J4RJ91_9ACTN</name>
<reference evidence="2" key="1">
    <citation type="submission" date="2020-02" db="EMBL/GenBank/DDBJ databases">
        <authorList>
            <person name="Meier V. D."/>
        </authorList>
    </citation>
    <scope>NUCLEOTIDE SEQUENCE</scope>
    <source>
        <strain evidence="2">AVDCRST_MAG25</strain>
    </source>
</reference>
<feature type="region of interest" description="Disordered" evidence="1">
    <location>
        <begin position="75"/>
        <end position="158"/>
    </location>
</feature>
<keyword evidence="2" id="KW-0547">Nucleotide-binding</keyword>
<dbReference type="EMBL" id="CADCVI010000141">
    <property type="protein sequence ID" value="CAA9474034.1"/>
    <property type="molecule type" value="Genomic_DNA"/>
</dbReference>
<accession>A0A6J4RJ91</accession>
<proteinExistence type="predicted"/>
<gene>
    <name evidence="2" type="ORF">AVDCRST_MAG25-2260</name>
</gene>
<keyword evidence="2" id="KW-0378">Hydrolase</keyword>
<dbReference type="GO" id="GO:0006508">
    <property type="term" value="P:proteolysis"/>
    <property type="evidence" value="ECO:0007669"/>
    <property type="project" value="UniProtKB-KW"/>
</dbReference>
<dbReference type="GO" id="GO:0008233">
    <property type="term" value="F:peptidase activity"/>
    <property type="evidence" value="ECO:0007669"/>
    <property type="project" value="UniProtKB-KW"/>
</dbReference>
<sequence length="173" mass="18962">VRSFHRQVPRERGGCLRGGEVARARRSGRRGFAARDPARRRRDSRRSTLFFGRNTRSCARGVRSDALRRPLLDRHLPRRGVSGGGRRFRHEYPGRSQDSLLSPGQGRAGGGAQGDADVGRQPSWYRARPAGDTAQRRRDGRSNVGPHGRLSRGGGGPAVRVARVCGRISGHAV</sequence>
<organism evidence="2">
    <name type="scientific">uncultured Rubrobacteraceae bacterium</name>
    <dbReference type="NCBI Taxonomy" id="349277"/>
    <lineage>
        <taxon>Bacteria</taxon>
        <taxon>Bacillati</taxon>
        <taxon>Actinomycetota</taxon>
        <taxon>Rubrobacteria</taxon>
        <taxon>Rubrobacterales</taxon>
        <taxon>Rubrobacteraceae</taxon>
        <taxon>environmental samples</taxon>
    </lineage>
</organism>
<keyword evidence="2" id="KW-0645">Protease</keyword>